<evidence type="ECO:0000256" key="1">
    <source>
        <dbReference type="SAM" id="MobiDB-lite"/>
    </source>
</evidence>
<dbReference type="EMBL" id="HE575324">
    <property type="protein sequence ID" value="CCC95128.1"/>
    <property type="molecule type" value="Genomic_DNA"/>
</dbReference>
<feature type="region of interest" description="Disordered" evidence="1">
    <location>
        <begin position="127"/>
        <end position="152"/>
    </location>
</feature>
<evidence type="ECO:0000313" key="2">
    <source>
        <dbReference type="EMBL" id="CCC95128.1"/>
    </source>
</evidence>
<protein>
    <submittedName>
        <fullName evidence="2">Uncharacterized protein TCIL3000_11_5420</fullName>
    </submittedName>
</protein>
<accession>G0V0F7</accession>
<organism evidence="2">
    <name type="scientific">Trypanosoma congolense (strain IL3000)</name>
    <dbReference type="NCBI Taxonomy" id="1068625"/>
    <lineage>
        <taxon>Eukaryota</taxon>
        <taxon>Discoba</taxon>
        <taxon>Euglenozoa</taxon>
        <taxon>Kinetoplastea</taxon>
        <taxon>Metakinetoplastina</taxon>
        <taxon>Trypanosomatida</taxon>
        <taxon>Trypanosomatidae</taxon>
        <taxon>Trypanosoma</taxon>
        <taxon>Nannomonas</taxon>
    </lineage>
</organism>
<dbReference type="VEuPathDB" id="TriTrypDB:TcIL3000.11.5420"/>
<name>G0V0F7_TRYCI</name>
<proteinExistence type="predicted"/>
<reference evidence="2" key="1">
    <citation type="journal article" date="2012" name="Proc. Natl. Acad. Sci. U.S.A.">
        <title>Antigenic diversity is generated by distinct evolutionary mechanisms in African trypanosome species.</title>
        <authorList>
            <person name="Jackson A.P."/>
            <person name="Berry A."/>
            <person name="Aslett M."/>
            <person name="Allison H.C."/>
            <person name="Burton P."/>
            <person name="Vavrova-Anderson J."/>
            <person name="Brown R."/>
            <person name="Browne H."/>
            <person name="Corton N."/>
            <person name="Hauser H."/>
            <person name="Gamble J."/>
            <person name="Gilderthorp R."/>
            <person name="Marcello L."/>
            <person name="McQuillan J."/>
            <person name="Otto T.D."/>
            <person name="Quail M.A."/>
            <person name="Sanders M.J."/>
            <person name="van Tonder A."/>
            <person name="Ginger M.L."/>
            <person name="Field M.C."/>
            <person name="Barry J.D."/>
            <person name="Hertz-Fowler C."/>
            <person name="Berriman M."/>
        </authorList>
    </citation>
    <scope>NUCLEOTIDE SEQUENCE</scope>
    <source>
        <strain evidence="2">IL3000</strain>
    </source>
</reference>
<feature type="compositionally biased region" description="Acidic residues" evidence="1">
    <location>
        <begin position="142"/>
        <end position="152"/>
    </location>
</feature>
<feature type="compositionally biased region" description="Basic and acidic residues" evidence="1">
    <location>
        <begin position="127"/>
        <end position="141"/>
    </location>
</feature>
<sequence length="194" mass="22401">MDMTKTMEVLRRMKFMQRVEEAKRRELFEADQRRQMEERMHSKSSNGMHSGVSPPPLGMTSDSFPLVAERKVATIISSVSFPRELYSVSRMSFCSKAAISPNEEAISEVREGERSKVERHVDEKKKINLDHLSKDGEKNLSEGEEDSYDMEDVTAVPYDDRKDRFCVKSNAPALPKALSRKVKAKKRRREEDQE</sequence>
<gene>
    <name evidence="2" type="ORF">TCIL3000_11_5420</name>
</gene>
<dbReference type="AlphaFoldDB" id="G0V0F7"/>